<dbReference type="Proteomes" id="UP000324159">
    <property type="component" value="Unassembled WGS sequence"/>
</dbReference>
<name>A0A5D3WIY4_9BACT</name>
<proteinExistence type="predicted"/>
<feature type="domain" description="CheW-like" evidence="1">
    <location>
        <begin position="7"/>
        <end position="134"/>
    </location>
</feature>
<evidence type="ECO:0000259" key="1">
    <source>
        <dbReference type="Pfam" id="PF01584"/>
    </source>
</evidence>
<dbReference type="SUPFAM" id="SSF50341">
    <property type="entry name" value="CheW-like"/>
    <property type="match status" value="1"/>
</dbReference>
<evidence type="ECO:0000313" key="3">
    <source>
        <dbReference type="Proteomes" id="UP000324159"/>
    </source>
</evidence>
<dbReference type="GO" id="GO:0006935">
    <property type="term" value="P:chemotaxis"/>
    <property type="evidence" value="ECO:0007669"/>
    <property type="project" value="InterPro"/>
</dbReference>
<gene>
    <name evidence="2" type="ORF">EDC39_10726</name>
</gene>
<protein>
    <submittedName>
        <fullName evidence="2">Chemotaxis signal transduction protein</fullName>
    </submittedName>
</protein>
<sequence>MNLDPKFVLVGVGDGLFAFSVGQVKAVVEGAEIFPLPQLPSGFLGVVLHGDVPVPVCVGAGFRTDGEAAVPYLLLGRSECGLVAFPVDRVLTTVGGEMLEEADAEETLPPWQTAWIRCRERRVPLIDIDRFLASVG</sequence>
<dbReference type="RefSeq" id="WP_148896005.1">
    <property type="nucleotide sequence ID" value="NZ_VNIB01000007.1"/>
</dbReference>
<evidence type="ECO:0000313" key="2">
    <source>
        <dbReference type="EMBL" id="TYO98231.1"/>
    </source>
</evidence>
<accession>A0A5D3WIY4</accession>
<dbReference type="Pfam" id="PF01584">
    <property type="entry name" value="CheW"/>
    <property type="match status" value="1"/>
</dbReference>
<dbReference type="InterPro" id="IPR036061">
    <property type="entry name" value="CheW-like_dom_sf"/>
</dbReference>
<dbReference type="GO" id="GO:0007165">
    <property type="term" value="P:signal transduction"/>
    <property type="evidence" value="ECO:0007669"/>
    <property type="project" value="InterPro"/>
</dbReference>
<dbReference type="EMBL" id="VNIB01000007">
    <property type="protein sequence ID" value="TYO98231.1"/>
    <property type="molecule type" value="Genomic_DNA"/>
</dbReference>
<dbReference type="AlphaFoldDB" id="A0A5D3WIY4"/>
<organism evidence="2 3">
    <name type="scientific">Geothermobacter ehrlichii</name>
    <dbReference type="NCBI Taxonomy" id="213224"/>
    <lineage>
        <taxon>Bacteria</taxon>
        <taxon>Pseudomonadati</taxon>
        <taxon>Thermodesulfobacteriota</taxon>
        <taxon>Desulfuromonadia</taxon>
        <taxon>Desulfuromonadales</taxon>
        <taxon>Geothermobacteraceae</taxon>
        <taxon>Geothermobacter</taxon>
    </lineage>
</organism>
<keyword evidence="3" id="KW-1185">Reference proteome</keyword>
<dbReference type="OrthoDB" id="5398490at2"/>
<dbReference type="InterPro" id="IPR002545">
    <property type="entry name" value="CheW-lke_dom"/>
</dbReference>
<comment type="caution">
    <text evidence="2">The sequence shown here is derived from an EMBL/GenBank/DDBJ whole genome shotgun (WGS) entry which is preliminary data.</text>
</comment>
<reference evidence="2 3" key="1">
    <citation type="submission" date="2019-07" db="EMBL/GenBank/DDBJ databases">
        <title>Genomic Encyclopedia of Type Strains, Phase IV (KMG-IV): sequencing the most valuable type-strain genomes for metagenomic binning, comparative biology and taxonomic classification.</title>
        <authorList>
            <person name="Goeker M."/>
        </authorList>
    </citation>
    <scope>NUCLEOTIDE SEQUENCE [LARGE SCALE GENOMIC DNA]</scope>
    <source>
        <strain evidence="2 3">SS015</strain>
    </source>
</reference>